<evidence type="ECO:0000313" key="2">
    <source>
        <dbReference type="Proteomes" id="UP000585363"/>
    </source>
</evidence>
<keyword evidence="2" id="KW-1185">Reference proteome</keyword>
<sequence>MTKLTIPVRKLAVTAPCEGLIPASELADYLKAGDIIAKAQGRAAQLRRSAQKHLSSVVQQCADAREKARQEALAKVEQETPALRQQAVANTIQWLVAEHELESNIVQRLEPRLRSLMAQVTEEFFRQQDSTRLLMDRLRPALDRLLNEDAGTLQVNPQQWEALHQSFAAYPSLRVQSCDHIAEGQAILITPLIYMSLDLEEQLDSILSRLKHVSEEAADDYSQD</sequence>
<dbReference type="RefSeq" id="WP_169402175.1">
    <property type="nucleotide sequence ID" value="NZ_JAADJU010000003.1"/>
</dbReference>
<reference evidence="1 2" key="2">
    <citation type="submission" date="2020-06" db="EMBL/GenBank/DDBJ databases">
        <title>Polyphasic characterization of a Rahnella strain isolated from tree sap.</title>
        <authorList>
            <person name="Kim I.S."/>
        </authorList>
    </citation>
    <scope>NUCLEOTIDE SEQUENCE [LARGE SCALE GENOMIC DNA]</scope>
    <source>
        <strain evidence="1 2">SAP-1</strain>
    </source>
</reference>
<accession>A0A848MH96</accession>
<dbReference type="AlphaFoldDB" id="A0A848MH96"/>
<reference evidence="1 2" key="1">
    <citation type="submission" date="2020-01" db="EMBL/GenBank/DDBJ databases">
        <authorList>
            <person name="Lee S.D."/>
        </authorList>
    </citation>
    <scope>NUCLEOTIDE SEQUENCE [LARGE SCALE GENOMIC DNA]</scope>
    <source>
        <strain evidence="1 2">SAP-1</strain>
    </source>
</reference>
<organism evidence="1 2">
    <name type="scientific">Rouxiella aceris</name>
    <dbReference type="NCBI Taxonomy" id="2703884"/>
    <lineage>
        <taxon>Bacteria</taxon>
        <taxon>Pseudomonadati</taxon>
        <taxon>Pseudomonadota</taxon>
        <taxon>Gammaproteobacteria</taxon>
        <taxon>Enterobacterales</taxon>
        <taxon>Yersiniaceae</taxon>
        <taxon>Rouxiella</taxon>
    </lineage>
</organism>
<name>A0A848MH96_9GAMM</name>
<dbReference type="Proteomes" id="UP000585363">
    <property type="component" value="Unassembled WGS sequence"/>
</dbReference>
<protein>
    <recommendedName>
        <fullName evidence="3">Type III secretion system protein</fullName>
    </recommendedName>
</protein>
<gene>
    <name evidence="1" type="ORF">GW590_06260</name>
</gene>
<proteinExistence type="predicted"/>
<evidence type="ECO:0008006" key="3">
    <source>
        <dbReference type="Google" id="ProtNLM"/>
    </source>
</evidence>
<comment type="caution">
    <text evidence="1">The sequence shown here is derived from an EMBL/GenBank/DDBJ whole genome shotgun (WGS) entry which is preliminary data.</text>
</comment>
<dbReference type="EMBL" id="JAADJU010000003">
    <property type="protein sequence ID" value="NMP26470.1"/>
    <property type="molecule type" value="Genomic_DNA"/>
</dbReference>
<evidence type="ECO:0000313" key="1">
    <source>
        <dbReference type="EMBL" id="NMP26470.1"/>
    </source>
</evidence>